<dbReference type="InterPro" id="IPR051403">
    <property type="entry name" value="NosZ/Cyto_c_oxidase_sub2"/>
</dbReference>
<evidence type="ECO:0000256" key="2">
    <source>
        <dbReference type="ARBA" id="ARBA00022723"/>
    </source>
</evidence>
<organism evidence="6 7">
    <name type="scientific">Nitrosococcus wardiae</name>
    <dbReference type="NCBI Taxonomy" id="1814290"/>
    <lineage>
        <taxon>Bacteria</taxon>
        <taxon>Pseudomonadati</taxon>
        <taxon>Pseudomonadota</taxon>
        <taxon>Gammaproteobacteria</taxon>
        <taxon>Chromatiales</taxon>
        <taxon>Chromatiaceae</taxon>
        <taxon>Nitrosococcus</taxon>
    </lineage>
</organism>
<reference evidence="6 7" key="1">
    <citation type="submission" date="2019-03" db="EMBL/GenBank/DDBJ databases">
        <title>The genome sequence of Nitrosococcus wardiae strain D1FHST reveals the archetypal metabolic capacity of ammonia-oxidizing Gammaproteobacteria.</title>
        <authorList>
            <person name="Wang L."/>
            <person name="Lim C.K."/>
            <person name="Hanson T.E."/>
            <person name="Dang H."/>
            <person name="Klotz M.G."/>
        </authorList>
    </citation>
    <scope>NUCLEOTIDE SEQUENCE [LARGE SCALE GENOMIC DNA]</scope>
    <source>
        <strain evidence="6 7">D1FHS</strain>
    </source>
</reference>
<evidence type="ECO:0000313" key="6">
    <source>
        <dbReference type="EMBL" id="QBQ54166.1"/>
    </source>
</evidence>
<evidence type="ECO:0000313" key="7">
    <source>
        <dbReference type="Proteomes" id="UP000294325"/>
    </source>
</evidence>
<evidence type="ECO:0000256" key="1">
    <source>
        <dbReference type="ARBA" id="ARBA00004196"/>
    </source>
</evidence>
<name>A0A4P7C0C2_9GAMM</name>
<dbReference type="RefSeq" id="WP_134357245.1">
    <property type="nucleotide sequence ID" value="NZ_CP038033.1"/>
</dbReference>
<dbReference type="Pfam" id="PF00116">
    <property type="entry name" value="COX2"/>
    <property type="match status" value="1"/>
</dbReference>
<feature type="transmembrane region" description="Helical" evidence="4">
    <location>
        <begin position="47"/>
        <end position="68"/>
    </location>
</feature>
<keyword evidence="4" id="KW-0472">Membrane</keyword>
<dbReference type="PROSITE" id="PS00078">
    <property type="entry name" value="COX2"/>
    <property type="match status" value="1"/>
</dbReference>
<keyword evidence="2" id="KW-0479">Metal-binding</keyword>
<evidence type="ECO:0000256" key="4">
    <source>
        <dbReference type="SAM" id="Phobius"/>
    </source>
</evidence>
<sequence>MQTTVWFITLVGVALLAAVFYYVISNSQTPEDYSSVQQKWYRFRHKWFYFIAIFGIVVTLATLIPFPLPSQDAAYAGEDYQVVDVSGHQWYWTMSTDTVVTGKPVAFYVTGADVNHGFGVYDENLKLVAQVQAMPGYTNKLIHIFDQPGKYRILCLEYCGLAHHAMIAELKVEAAS</sequence>
<dbReference type="GO" id="GO:0005507">
    <property type="term" value="F:copper ion binding"/>
    <property type="evidence" value="ECO:0007669"/>
    <property type="project" value="InterPro"/>
</dbReference>
<feature type="domain" description="Cytochrome oxidase subunit II copper A binding" evidence="5">
    <location>
        <begin position="78"/>
        <end position="176"/>
    </location>
</feature>
<evidence type="ECO:0000259" key="5">
    <source>
        <dbReference type="PROSITE" id="PS50857"/>
    </source>
</evidence>
<dbReference type="InterPro" id="IPR001505">
    <property type="entry name" value="Copper_CuA"/>
</dbReference>
<dbReference type="PANTHER" id="PTHR42838">
    <property type="entry name" value="CYTOCHROME C OXIDASE SUBUNIT II"/>
    <property type="match status" value="1"/>
</dbReference>
<gene>
    <name evidence="6" type="ORF">E3U44_06345</name>
</gene>
<keyword evidence="4" id="KW-0812">Transmembrane</keyword>
<dbReference type="OrthoDB" id="9773456at2"/>
<dbReference type="Gene3D" id="2.60.40.420">
    <property type="entry name" value="Cupredoxins - blue copper proteins"/>
    <property type="match status" value="1"/>
</dbReference>
<proteinExistence type="predicted"/>
<dbReference type="GO" id="GO:0004129">
    <property type="term" value="F:cytochrome-c oxidase activity"/>
    <property type="evidence" value="ECO:0007669"/>
    <property type="project" value="InterPro"/>
</dbReference>
<dbReference type="AlphaFoldDB" id="A0A4P7C0C2"/>
<dbReference type="SUPFAM" id="SSF49503">
    <property type="entry name" value="Cupredoxins"/>
    <property type="match status" value="1"/>
</dbReference>
<dbReference type="InterPro" id="IPR008972">
    <property type="entry name" value="Cupredoxin"/>
</dbReference>
<keyword evidence="3" id="KW-0186">Copper</keyword>
<comment type="subcellular location">
    <subcellularLocation>
        <location evidence="1">Cell envelope</location>
    </subcellularLocation>
</comment>
<keyword evidence="7" id="KW-1185">Reference proteome</keyword>
<dbReference type="GO" id="GO:0016020">
    <property type="term" value="C:membrane"/>
    <property type="evidence" value="ECO:0007669"/>
    <property type="project" value="InterPro"/>
</dbReference>
<dbReference type="PROSITE" id="PS50857">
    <property type="entry name" value="COX2_CUA"/>
    <property type="match status" value="1"/>
</dbReference>
<dbReference type="GO" id="GO:0030313">
    <property type="term" value="C:cell envelope"/>
    <property type="evidence" value="ECO:0007669"/>
    <property type="project" value="UniProtKB-SubCell"/>
</dbReference>
<accession>A0A4P7C0C2</accession>
<feature type="transmembrane region" description="Helical" evidence="4">
    <location>
        <begin position="6"/>
        <end position="24"/>
    </location>
</feature>
<evidence type="ECO:0000256" key="3">
    <source>
        <dbReference type="ARBA" id="ARBA00023008"/>
    </source>
</evidence>
<dbReference type="InterPro" id="IPR002429">
    <property type="entry name" value="CcO_II-like_C"/>
</dbReference>
<keyword evidence="4" id="KW-1133">Transmembrane helix</keyword>
<dbReference type="Proteomes" id="UP000294325">
    <property type="component" value="Chromosome"/>
</dbReference>
<protein>
    <submittedName>
        <fullName evidence="6">Cytochrome C oxidase subunit II</fullName>
    </submittedName>
</protein>
<dbReference type="CDD" id="cd13916">
    <property type="entry name" value="CuRO_HCO_II_like_1"/>
    <property type="match status" value="1"/>
</dbReference>
<dbReference type="PANTHER" id="PTHR42838:SF2">
    <property type="entry name" value="NITROUS-OXIDE REDUCTASE"/>
    <property type="match status" value="1"/>
</dbReference>
<dbReference type="KEGG" id="nwr:E3U44_06345"/>
<dbReference type="EMBL" id="CP038033">
    <property type="protein sequence ID" value="QBQ54166.1"/>
    <property type="molecule type" value="Genomic_DNA"/>
</dbReference>